<reference evidence="4" key="1">
    <citation type="submission" date="2024-04" db="EMBL/GenBank/DDBJ databases">
        <title>Salinicola lusitanus LLJ914,a marine bacterium isolated from the Okinawa Trough.</title>
        <authorList>
            <person name="Li J."/>
        </authorList>
    </citation>
    <scope>NUCLEOTIDE SEQUENCE [LARGE SCALE GENOMIC DNA]</scope>
</reference>
<keyword evidence="1" id="KW-0812">Transmembrane</keyword>
<feature type="transmembrane region" description="Helical" evidence="1">
    <location>
        <begin position="146"/>
        <end position="167"/>
    </location>
</feature>
<accession>A0AAW0PL73</accession>
<evidence type="ECO:0000256" key="2">
    <source>
        <dbReference type="SAM" id="SignalP"/>
    </source>
</evidence>
<dbReference type="EMBL" id="JBBPFD010000006">
    <property type="protein sequence ID" value="KAK7922785.1"/>
    <property type="molecule type" value="Genomic_DNA"/>
</dbReference>
<protein>
    <submittedName>
        <fullName evidence="3">Uncharacterized protein</fullName>
    </submittedName>
</protein>
<evidence type="ECO:0000313" key="3">
    <source>
        <dbReference type="EMBL" id="KAK7922785.1"/>
    </source>
</evidence>
<dbReference type="AlphaFoldDB" id="A0AAW0PL73"/>
<dbReference type="Pfam" id="PF14965">
    <property type="entry name" value="BRI3BP"/>
    <property type="match status" value="1"/>
</dbReference>
<dbReference type="InterPro" id="IPR039492">
    <property type="entry name" value="TMEM109"/>
</dbReference>
<dbReference type="PANTHER" id="PTHR14550:SF2">
    <property type="entry name" value="TRANSMEMBRANE PROTEIN 109"/>
    <property type="match status" value="1"/>
</dbReference>
<gene>
    <name evidence="3" type="ORF">WMY93_009687</name>
</gene>
<feature type="transmembrane region" description="Helical" evidence="1">
    <location>
        <begin position="174"/>
        <end position="192"/>
    </location>
</feature>
<sequence>MAFCAPGGCTVPRLLRAAALAVLLVSVGWAAAAAEEQAQAETKSPPVTLRTVITGTCHEIQHYAESLVGTSVVRSVIESAVLFLESVLGQENVYTVTMFLETVIRFLAEGAASGLNVIAVYVTEILRVTGFDAHLPLVTPEAVTAVAQWGLLTLIGYWVLGLVLRLLIGVVSQVFWIIKMVLALWFFGLIVLDKTATADTTAVRLTGLVLVLVLLTLLTSSSEKTSAVEQRIRTLEGRLRAVEKSKGD</sequence>
<dbReference type="PANTHER" id="PTHR14550">
    <property type="entry name" value="TRANSMEMBRANE PROTEIN 109"/>
    <property type="match status" value="1"/>
</dbReference>
<feature type="signal peptide" evidence="2">
    <location>
        <begin position="1"/>
        <end position="34"/>
    </location>
</feature>
<keyword evidence="1" id="KW-1133">Transmembrane helix</keyword>
<organism evidence="3 4">
    <name type="scientific">Mugilogobius chulae</name>
    <name type="common">yellowstripe goby</name>
    <dbReference type="NCBI Taxonomy" id="88201"/>
    <lineage>
        <taxon>Eukaryota</taxon>
        <taxon>Metazoa</taxon>
        <taxon>Chordata</taxon>
        <taxon>Craniata</taxon>
        <taxon>Vertebrata</taxon>
        <taxon>Euteleostomi</taxon>
        <taxon>Actinopterygii</taxon>
        <taxon>Neopterygii</taxon>
        <taxon>Teleostei</taxon>
        <taxon>Neoteleostei</taxon>
        <taxon>Acanthomorphata</taxon>
        <taxon>Gobiaria</taxon>
        <taxon>Gobiiformes</taxon>
        <taxon>Gobioidei</taxon>
        <taxon>Gobiidae</taxon>
        <taxon>Gobionellinae</taxon>
        <taxon>Mugilogobius</taxon>
    </lineage>
</organism>
<evidence type="ECO:0000256" key="1">
    <source>
        <dbReference type="SAM" id="Phobius"/>
    </source>
</evidence>
<evidence type="ECO:0000313" key="4">
    <source>
        <dbReference type="Proteomes" id="UP001460270"/>
    </source>
</evidence>
<keyword evidence="1" id="KW-0472">Membrane</keyword>
<proteinExistence type="predicted"/>
<comment type="caution">
    <text evidence="3">The sequence shown here is derived from an EMBL/GenBank/DDBJ whole genome shotgun (WGS) entry which is preliminary data.</text>
</comment>
<dbReference type="Proteomes" id="UP001460270">
    <property type="component" value="Unassembled WGS sequence"/>
</dbReference>
<name>A0AAW0PL73_9GOBI</name>
<feature type="transmembrane region" description="Helical" evidence="1">
    <location>
        <begin position="204"/>
        <end position="221"/>
    </location>
</feature>
<dbReference type="GO" id="GO:0042771">
    <property type="term" value="P:intrinsic apoptotic signaling pathway in response to DNA damage by p53 class mediator"/>
    <property type="evidence" value="ECO:0007669"/>
    <property type="project" value="TreeGrafter"/>
</dbReference>
<feature type="chain" id="PRO_5043642837" evidence="2">
    <location>
        <begin position="35"/>
        <end position="248"/>
    </location>
</feature>
<keyword evidence="2" id="KW-0732">Signal</keyword>
<keyword evidence="4" id="KW-1185">Reference proteome</keyword>
<dbReference type="GO" id="GO:0071480">
    <property type="term" value="P:cellular response to gamma radiation"/>
    <property type="evidence" value="ECO:0007669"/>
    <property type="project" value="InterPro"/>
</dbReference>